<feature type="compositionally biased region" description="Low complexity" evidence="6">
    <location>
        <begin position="283"/>
        <end position="298"/>
    </location>
</feature>
<evidence type="ECO:0000256" key="3">
    <source>
        <dbReference type="ARBA" id="ARBA00023163"/>
    </source>
</evidence>
<feature type="coiled-coil region" evidence="5">
    <location>
        <begin position="363"/>
        <end position="397"/>
    </location>
</feature>
<feature type="region of interest" description="Disordered" evidence="6">
    <location>
        <begin position="211"/>
        <end position="342"/>
    </location>
</feature>
<evidence type="ECO:0000256" key="4">
    <source>
        <dbReference type="ARBA" id="ARBA00023242"/>
    </source>
</evidence>
<keyword evidence="5" id="KW-0175">Coiled coil</keyword>
<organism evidence="8 9">
    <name type="scientific">Basidiobolus ranarum</name>
    <dbReference type="NCBI Taxonomy" id="34480"/>
    <lineage>
        <taxon>Eukaryota</taxon>
        <taxon>Fungi</taxon>
        <taxon>Fungi incertae sedis</taxon>
        <taxon>Zoopagomycota</taxon>
        <taxon>Entomophthoromycotina</taxon>
        <taxon>Basidiobolomycetes</taxon>
        <taxon>Basidiobolales</taxon>
        <taxon>Basidiobolaceae</taxon>
        <taxon>Basidiobolus</taxon>
    </lineage>
</organism>
<comment type="caution">
    <text evidence="8">The sequence shown here is derived from an EMBL/GenBank/DDBJ whole genome shotgun (WGS) entry which is preliminary data.</text>
</comment>
<dbReference type="PANTHER" id="PTHR19304">
    <property type="entry name" value="CYCLIC-AMP RESPONSE ELEMENT BINDING PROTEIN"/>
    <property type="match status" value="1"/>
</dbReference>
<protein>
    <submittedName>
        <fullName evidence="8">Transcription factor</fullName>
    </submittedName>
</protein>
<dbReference type="CDD" id="cd14687">
    <property type="entry name" value="bZIP_ATF2"/>
    <property type="match status" value="1"/>
</dbReference>
<name>A0ABR2W7A8_9FUNG</name>
<feature type="domain" description="BZIP" evidence="7">
    <location>
        <begin position="338"/>
        <end position="401"/>
    </location>
</feature>
<evidence type="ECO:0000256" key="6">
    <source>
        <dbReference type="SAM" id="MobiDB-lite"/>
    </source>
</evidence>
<evidence type="ECO:0000259" key="7">
    <source>
        <dbReference type="PROSITE" id="PS50217"/>
    </source>
</evidence>
<evidence type="ECO:0000256" key="1">
    <source>
        <dbReference type="ARBA" id="ARBA00004123"/>
    </source>
</evidence>
<dbReference type="InterPro" id="IPR051027">
    <property type="entry name" value="bZIP_transcription_factors"/>
</dbReference>
<dbReference type="Gene3D" id="1.20.5.170">
    <property type="match status" value="1"/>
</dbReference>
<dbReference type="InterPro" id="IPR020956">
    <property type="entry name" value="TF_Aft1_OSM"/>
</dbReference>
<dbReference type="InterPro" id="IPR004827">
    <property type="entry name" value="bZIP"/>
</dbReference>
<evidence type="ECO:0000256" key="2">
    <source>
        <dbReference type="ARBA" id="ARBA00023015"/>
    </source>
</evidence>
<dbReference type="PROSITE" id="PS50217">
    <property type="entry name" value="BZIP"/>
    <property type="match status" value="1"/>
</dbReference>
<dbReference type="InterPro" id="IPR046347">
    <property type="entry name" value="bZIP_sf"/>
</dbReference>
<feature type="compositionally biased region" description="Acidic residues" evidence="6">
    <location>
        <begin position="314"/>
        <end position="324"/>
    </location>
</feature>
<keyword evidence="3" id="KW-0804">Transcription</keyword>
<keyword evidence="4" id="KW-0539">Nucleus</keyword>
<gene>
    <name evidence="8" type="primary">SKO1_5</name>
    <name evidence="8" type="ORF">K7432_002778</name>
</gene>
<dbReference type="SUPFAM" id="SSF57959">
    <property type="entry name" value="Leucine zipper domain"/>
    <property type="match status" value="1"/>
</dbReference>
<keyword evidence="2" id="KW-0805">Transcription regulation</keyword>
<comment type="subcellular location">
    <subcellularLocation>
        <location evidence="1">Nucleus</location>
    </subcellularLocation>
</comment>
<evidence type="ECO:0000256" key="5">
    <source>
        <dbReference type="SAM" id="Coils"/>
    </source>
</evidence>
<dbReference type="EMBL" id="JASJQH010006953">
    <property type="protein sequence ID" value="KAK9722294.1"/>
    <property type="molecule type" value="Genomic_DNA"/>
</dbReference>
<keyword evidence="9" id="KW-1185">Reference proteome</keyword>
<feature type="compositionally biased region" description="Basic and acidic residues" evidence="6">
    <location>
        <begin position="325"/>
        <end position="342"/>
    </location>
</feature>
<dbReference type="Proteomes" id="UP001479436">
    <property type="component" value="Unassembled WGS sequence"/>
</dbReference>
<dbReference type="SMART" id="SM00338">
    <property type="entry name" value="BRLZ"/>
    <property type="match status" value="1"/>
</dbReference>
<accession>A0ABR2W7A8</accession>
<sequence>MSSSQTVSYSKRANFDFQNSPFSQKGLSMKYHSSDMSKLTAPTGKTSKPDFASPSILSVSNLLSPIPVPTATTPSSFANPGSKLDLEPNPFEQSFGTAATDVTTTTITDTGAGTPKSILPPISSIDSPQPKDTYAWGEHSLRSGPLSPSMLIRPQNQNTLSRPTAFSPFGTQPSPMTAALLGAAGQVTTNFLNNLPNNSLQLKVSDVNPTLNSKRIGQNGQKVNPSPSPSTDTSIVNRPTSAFSPPTKSSTQVNNISHISAAGQADLKGRDKKAPTKSAKGVPSKSRGSSKTKSPSPTSRRKSTGSLASTEGNGDSDDDNDDPDHDGSHKKAKNDDPEEKRKNFLERNRQAALKCRQRKKQWLNNLQGQVEYFTQENEQLQNQATALREEIINLKTLLIAHKDCPVAQSNGVGLDLASLTNTIPGPGGNPQRINPTMSIPLMPNSMNPPLVQSLNGVVPPNLHSSQMHPNAPNPNMMRF</sequence>
<dbReference type="Pfam" id="PF11785">
    <property type="entry name" value="Aft1_OSA"/>
    <property type="match status" value="1"/>
</dbReference>
<proteinExistence type="predicted"/>
<evidence type="ECO:0000313" key="8">
    <source>
        <dbReference type="EMBL" id="KAK9722294.1"/>
    </source>
</evidence>
<feature type="compositionally biased region" description="Polar residues" evidence="6">
    <location>
        <begin position="211"/>
        <end position="258"/>
    </location>
</feature>
<reference evidence="8 9" key="1">
    <citation type="submission" date="2023-04" db="EMBL/GenBank/DDBJ databases">
        <title>Genome of Basidiobolus ranarum AG-B5.</title>
        <authorList>
            <person name="Stajich J.E."/>
            <person name="Carter-House D."/>
            <person name="Gryganskyi A."/>
        </authorList>
    </citation>
    <scope>NUCLEOTIDE SEQUENCE [LARGE SCALE GENOMIC DNA]</scope>
    <source>
        <strain evidence="8 9">AG-B5</strain>
    </source>
</reference>
<evidence type="ECO:0000313" key="9">
    <source>
        <dbReference type="Proteomes" id="UP001479436"/>
    </source>
</evidence>
<dbReference type="Pfam" id="PF00170">
    <property type="entry name" value="bZIP_1"/>
    <property type="match status" value="1"/>
</dbReference>
<feature type="region of interest" description="Disordered" evidence="6">
    <location>
        <begin position="106"/>
        <end position="129"/>
    </location>
</feature>